<evidence type="ECO:0000313" key="2">
    <source>
        <dbReference type="EMBL" id="KAK1609180.1"/>
    </source>
</evidence>
<dbReference type="Proteomes" id="UP001231189">
    <property type="component" value="Unassembled WGS sequence"/>
</dbReference>
<keyword evidence="3" id="KW-1185">Reference proteome</keyword>
<evidence type="ECO:0000313" key="3">
    <source>
        <dbReference type="Proteomes" id="UP001231189"/>
    </source>
</evidence>
<dbReference type="AlphaFoldDB" id="A0AAD8QU93"/>
<organism evidence="2 3">
    <name type="scientific">Lolium multiflorum</name>
    <name type="common">Italian ryegrass</name>
    <name type="synonym">Lolium perenne subsp. multiflorum</name>
    <dbReference type="NCBI Taxonomy" id="4521"/>
    <lineage>
        <taxon>Eukaryota</taxon>
        <taxon>Viridiplantae</taxon>
        <taxon>Streptophyta</taxon>
        <taxon>Embryophyta</taxon>
        <taxon>Tracheophyta</taxon>
        <taxon>Spermatophyta</taxon>
        <taxon>Magnoliopsida</taxon>
        <taxon>Liliopsida</taxon>
        <taxon>Poales</taxon>
        <taxon>Poaceae</taxon>
        <taxon>BOP clade</taxon>
        <taxon>Pooideae</taxon>
        <taxon>Poodae</taxon>
        <taxon>Poeae</taxon>
        <taxon>Poeae Chloroplast Group 2 (Poeae type)</taxon>
        <taxon>Loliodinae</taxon>
        <taxon>Loliinae</taxon>
        <taxon>Lolium</taxon>
    </lineage>
</organism>
<reference evidence="2" key="1">
    <citation type="submission" date="2023-07" db="EMBL/GenBank/DDBJ databases">
        <title>A chromosome-level genome assembly of Lolium multiflorum.</title>
        <authorList>
            <person name="Chen Y."/>
            <person name="Copetti D."/>
            <person name="Kolliker R."/>
            <person name="Studer B."/>
        </authorList>
    </citation>
    <scope>NUCLEOTIDE SEQUENCE</scope>
    <source>
        <strain evidence="2">02402/16</strain>
        <tissue evidence="2">Leaf</tissue>
    </source>
</reference>
<name>A0AAD8QU93_LOLMU</name>
<accession>A0AAD8QU93</accession>
<evidence type="ECO:0000256" key="1">
    <source>
        <dbReference type="SAM" id="MobiDB-lite"/>
    </source>
</evidence>
<feature type="compositionally biased region" description="Pro residues" evidence="1">
    <location>
        <begin position="47"/>
        <end position="66"/>
    </location>
</feature>
<sequence length="80" mass="8065">MVGNGVHGEAGRSSRVFNSVAWTAVRTAVLGAAPSPACPSSHRSPPAEHPPCPPPLAGRARPPPSAPVVAAARGDRIRDG</sequence>
<feature type="region of interest" description="Disordered" evidence="1">
    <location>
        <begin position="33"/>
        <end position="80"/>
    </location>
</feature>
<proteinExistence type="predicted"/>
<comment type="caution">
    <text evidence="2">The sequence shown here is derived from an EMBL/GenBank/DDBJ whole genome shotgun (WGS) entry which is preliminary data.</text>
</comment>
<protein>
    <submittedName>
        <fullName evidence="2">Uncharacterized protein</fullName>
    </submittedName>
</protein>
<dbReference type="EMBL" id="JAUUTY010000007">
    <property type="protein sequence ID" value="KAK1609180.1"/>
    <property type="molecule type" value="Genomic_DNA"/>
</dbReference>
<gene>
    <name evidence="2" type="ORF">QYE76_032853</name>
</gene>